<name>A0A1Y1RY21_9SPIO</name>
<keyword evidence="3" id="KW-1185">Reference proteome</keyword>
<evidence type="ECO:0000313" key="3">
    <source>
        <dbReference type="Proteomes" id="UP000192343"/>
    </source>
</evidence>
<evidence type="ECO:0000256" key="1">
    <source>
        <dbReference type="SAM" id="SignalP"/>
    </source>
</evidence>
<feature type="chain" id="PRO_5012779073" description="POTRA domain-containing protein" evidence="1">
    <location>
        <begin position="20"/>
        <end position="211"/>
    </location>
</feature>
<dbReference type="STRING" id="1963862.B4O97_11820"/>
<reference evidence="2 3" key="1">
    <citation type="submission" date="2017-03" db="EMBL/GenBank/DDBJ databases">
        <title>Draft Genome sequence of Marispirochaeta sp. strain JC444.</title>
        <authorList>
            <person name="Shivani Y."/>
            <person name="Subhash Y."/>
            <person name="Sasikala C."/>
            <person name="Ramana C."/>
        </authorList>
    </citation>
    <scope>NUCLEOTIDE SEQUENCE [LARGE SCALE GENOMIC DNA]</scope>
    <source>
        <strain evidence="2 3">JC444</strain>
    </source>
</reference>
<protein>
    <recommendedName>
        <fullName evidence="4">POTRA domain-containing protein</fullName>
    </recommendedName>
</protein>
<dbReference type="EMBL" id="MWQY01000012">
    <property type="protein sequence ID" value="ORC34629.1"/>
    <property type="molecule type" value="Genomic_DNA"/>
</dbReference>
<organism evidence="2 3">
    <name type="scientific">Marispirochaeta aestuarii</name>
    <dbReference type="NCBI Taxonomy" id="1963862"/>
    <lineage>
        <taxon>Bacteria</taxon>
        <taxon>Pseudomonadati</taxon>
        <taxon>Spirochaetota</taxon>
        <taxon>Spirochaetia</taxon>
        <taxon>Spirochaetales</taxon>
        <taxon>Spirochaetaceae</taxon>
        <taxon>Marispirochaeta</taxon>
    </lineage>
</organism>
<dbReference type="AlphaFoldDB" id="A0A1Y1RY21"/>
<keyword evidence="1" id="KW-0732">Signal</keyword>
<sequence length="211" mass="24695">MRFIGIFLLFSCLVFTASAEDDQLDLILSNISGESGVLRPLDLEILTRMLEYADKQGKTIFELLNESFLYLQDRGLRIRLDGDDLRDLNSRFELGGRRVNTLLPVEKIDHIEIGSVLQKNQAAMEVFLFEKHSDFLELGDFYLSEHFGFTGLEEGWYRGGFGVKVRYLFMSLELEALNLYEERKIAIWVQGFPRPKRWRIDPIRERRDFSE</sequence>
<feature type="signal peptide" evidence="1">
    <location>
        <begin position="1"/>
        <end position="19"/>
    </location>
</feature>
<dbReference type="RefSeq" id="WP_083051062.1">
    <property type="nucleotide sequence ID" value="NZ_MWQY01000012.1"/>
</dbReference>
<evidence type="ECO:0000313" key="2">
    <source>
        <dbReference type="EMBL" id="ORC34629.1"/>
    </source>
</evidence>
<evidence type="ECO:0008006" key="4">
    <source>
        <dbReference type="Google" id="ProtNLM"/>
    </source>
</evidence>
<dbReference type="OrthoDB" id="358763at2"/>
<proteinExistence type="predicted"/>
<gene>
    <name evidence="2" type="ORF">B4O97_11820</name>
</gene>
<accession>A0A1Y1RY21</accession>
<dbReference type="Proteomes" id="UP000192343">
    <property type="component" value="Unassembled WGS sequence"/>
</dbReference>
<comment type="caution">
    <text evidence="2">The sequence shown here is derived from an EMBL/GenBank/DDBJ whole genome shotgun (WGS) entry which is preliminary data.</text>
</comment>